<accession>A0A212J9X1</accession>
<name>A0A212J9X1_9BACT</name>
<keyword evidence="2 4" id="KW-0479">Metal-binding</keyword>
<comment type="function">
    <text evidence="4">Removes the formyl group from the N-terminal Met of newly synthesized proteins. Requires at least a dipeptide for an efficient rate of reaction. N-terminal L-methionine is a prerequisite for activity but the enzyme has broad specificity at other positions.</text>
</comment>
<dbReference type="PANTHER" id="PTHR10458">
    <property type="entry name" value="PEPTIDE DEFORMYLASE"/>
    <property type="match status" value="1"/>
</dbReference>
<dbReference type="GO" id="GO:0046872">
    <property type="term" value="F:metal ion binding"/>
    <property type="evidence" value="ECO:0007669"/>
    <property type="project" value="UniProtKB-KW"/>
</dbReference>
<feature type="binding site" evidence="4">
    <location>
        <position position="184"/>
    </location>
    <ligand>
        <name>Fe cation</name>
        <dbReference type="ChEBI" id="CHEBI:24875"/>
    </ligand>
</feature>
<comment type="similarity">
    <text evidence="1 4">Belongs to the polypeptide deformylase family.</text>
</comment>
<dbReference type="EC" id="3.5.1.88" evidence="4"/>
<dbReference type="HAMAP" id="MF_00163">
    <property type="entry name" value="Pep_deformylase"/>
    <property type="match status" value="1"/>
</dbReference>
<comment type="cofactor">
    <cofactor evidence="4">
        <name>Fe(2+)</name>
        <dbReference type="ChEBI" id="CHEBI:29033"/>
    </cofactor>
    <text evidence="4">Binds 1 Fe(2+) ion.</text>
</comment>
<protein>
    <recommendedName>
        <fullName evidence="4">Peptide deformylase</fullName>
        <shortName evidence="4">PDF</shortName>
        <ecNumber evidence="4">3.5.1.88</ecNumber>
    </recommendedName>
    <alternativeName>
        <fullName evidence="4">Polypeptide deformylase</fullName>
    </alternativeName>
</protein>
<feature type="active site" evidence="4">
    <location>
        <position position="181"/>
    </location>
</feature>
<dbReference type="InterPro" id="IPR023635">
    <property type="entry name" value="Peptide_deformylase"/>
</dbReference>
<feature type="binding site" evidence="4">
    <location>
        <position position="132"/>
    </location>
    <ligand>
        <name>Fe cation</name>
        <dbReference type="ChEBI" id="CHEBI:24875"/>
    </ligand>
</feature>
<proteinExistence type="inferred from homology"/>
<keyword evidence="3 4" id="KW-0378">Hydrolase</keyword>
<keyword evidence="4" id="KW-0648">Protein biosynthesis</keyword>
<evidence type="ECO:0000256" key="2">
    <source>
        <dbReference type="ARBA" id="ARBA00022723"/>
    </source>
</evidence>
<dbReference type="Gene3D" id="3.90.45.10">
    <property type="entry name" value="Peptide deformylase"/>
    <property type="match status" value="1"/>
</dbReference>
<dbReference type="NCBIfam" id="TIGR00079">
    <property type="entry name" value="pept_deformyl"/>
    <property type="match status" value="1"/>
</dbReference>
<dbReference type="GO" id="GO:0042586">
    <property type="term" value="F:peptide deformylase activity"/>
    <property type="evidence" value="ECO:0007669"/>
    <property type="project" value="UniProtKB-UniRule"/>
</dbReference>
<evidence type="ECO:0000256" key="4">
    <source>
        <dbReference type="HAMAP-Rule" id="MF_00163"/>
    </source>
</evidence>
<evidence type="ECO:0000313" key="5">
    <source>
        <dbReference type="EMBL" id="SBV96219.1"/>
    </source>
</evidence>
<dbReference type="AlphaFoldDB" id="A0A212J9X1"/>
<feature type="binding site" evidence="4">
    <location>
        <position position="180"/>
    </location>
    <ligand>
        <name>Fe cation</name>
        <dbReference type="ChEBI" id="CHEBI:24875"/>
    </ligand>
</feature>
<gene>
    <name evidence="4 5" type="primary">def</name>
    <name evidence="5" type="ORF">KL86DYS1_11591</name>
</gene>
<comment type="catalytic activity">
    <reaction evidence="4">
        <text>N-terminal N-formyl-L-methionyl-[peptide] + H2O = N-terminal L-methionyl-[peptide] + formate</text>
        <dbReference type="Rhea" id="RHEA:24420"/>
        <dbReference type="Rhea" id="RHEA-COMP:10639"/>
        <dbReference type="Rhea" id="RHEA-COMP:10640"/>
        <dbReference type="ChEBI" id="CHEBI:15377"/>
        <dbReference type="ChEBI" id="CHEBI:15740"/>
        <dbReference type="ChEBI" id="CHEBI:49298"/>
        <dbReference type="ChEBI" id="CHEBI:64731"/>
        <dbReference type="EC" id="3.5.1.88"/>
    </reaction>
</comment>
<dbReference type="CDD" id="cd00487">
    <property type="entry name" value="Pep_deformylase"/>
    <property type="match status" value="1"/>
</dbReference>
<sequence>MLLIGIALSACNSTKNMTTKEKTLTNSYGISTPFRVLQTDNIDDSLFLRKKSIDIDIKNIASDKDWQHFIQRLKLTLAVESGVGIAAPQVGVGRNLFLFTRIDRPDKAIQVAINPRIVNHSDETICFEGDGCLSVPDLSGSTKRYAWIDVEYYNEKGELIKERLSGQSRGSDFTGVIFQHEFDHLQGILFIDRLFDGASSLQRSR</sequence>
<keyword evidence="4" id="KW-0408">Iron</keyword>
<evidence type="ECO:0000256" key="3">
    <source>
        <dbReference type="ARBA" id="ARBA00022801"/>
    </source>
</evidence>
<dbReference type="PRINTS" id="PR01576">
    <property type="entry name" value="PDEFORMYLASE"/>
</dbReference>
<dbReference type="InterPro" id="IPR036821">
    <property type="entry name" value="Peptide_deformylase_sf"/>
</dbReference>
<dbReference type="PANTHER" id="PTHR10458:SF22">
    <property type="entry name" value="PEPTIDE DEFORMYLASE"/>
    <property type="match status" value="1"/>
</dbReference>
<dbReference type="Pfam" id="PF01327">
    <property type="entry name" value="Pep_deformylase"/>
    <property type="match status" value="1"/>
</dbReference>
<reference evidence="5" key="1">
    <citation type="submission" date="2016-04" db="EMBL/GenBank/DDBJ databases">
        <authorList>
            <person name="Evans L.H."/>
            <person name="Alamgir A."/>
            <person name="Owens N."/>
            <person name="Weber N.D."/>
            <person name="Virtaneva K."/>
            <person name="Barbian K."/>
            <person name="Babar A."/>
            <person name="Rosenke K."/>
        </authorList>
    </citation>
    <scope>NUCLEOTIDE SEQUENCE</scope>
    <source>
        <strain evidence="5">86-1</strain>
    </source>
</reference>
<dbReference type="GO" id="GO:0006412">
    <property type="term" value="P:translation"/>
    <property type="evidence" value="ECO:0007669"/>
    <property type="project" value="UniProtKB-UniRule"/>
</dbReference>
<dbReference type="SUPFAM" id="SSF56420">
    <property type="entry name" value="Peptide deformylase"/>
    <property type="match status" value="1"/>
</dbReference>
<dbReference type="EMBL" id="FLUM01000001">
    <property type="protein sequence ID" value="SBV96219.1"/>
    <property type="molecule type" value="Genomic_DNA"/>
</dbReference>
<evidence type="ECO:0000256" key="1">
    <source>
        <dbReference type="ARBA" id="ARBA00010759"/>
    </source>
</evidence>
<organism evidence="5">
    <name type="scientific">uncultured Dysgonomonas sp</name>
    <dbReference type="NCBI Taxonomy" id="206096"/>
    <lineage>
        <taxon>Bacteria</taxon>
        <taxon>Pseudomonadati</taxon>
        <taxon>Bacteroidota</taxon>
        <taxon>Bacteroidia</taxon>
        <taxon>Bacteroidales</taxon>
        <taxon>Dysgonomonadaceae</taxon>
        <taxon>Dysgonomonas</taxon>
        <taxon>environmental samples</taxon>
    </lineage>
</organism>